<dbReference type="OrthoDB" id="6504138at2"/>
<name>A0A419NEQ2_9GAMM</name>
<evidence type="ECO:0000313" key="3">
    <source>
        <dbReference type="Proteomes" id="UP000284908"/>
    </source>
</evidence>
<sequence length="467" mass="51426">MKLSSIHVKSLAINSANISTETIDGDEHIVIRGVVPVVDDVVMNGGLYPAEEINKSFKTLEGNQMPLGHPKIGGDYVSANNPRAVNQFHVGAWAENVRKDGDRVVMDMKINKRFASATQGGKRVLERIEWLSTNTSAEPIHVSTGLLLKREQNSGKSKGKPHTWVARNMQFDHVAILLDEPGAATPDDGVGIFVNADNTTQEVEVENVDLTSASNCTQQGLLNKTKFFFTNASNYSFDDISRAIGDKLREGRSDDDWVWPDTIWPDLFIYRNDTKYFKQKYLIDDDGKAVFVGEPQEVVRKPTEYEIKTNGAENPMKDMIVNALKAKGEPTEGKTDAELFDAFNQMNAEEAATKTETPEEKAARLKKEADDKAAKDKANNSEQAPAWFAPFAEKLNSIETGLTANSDKEKGEKRAAVKAKFGMTDIAVNALDGEPLNELFAQCSTSTGLNGLFRQANSSQSVSEMPE</sequence>
<dbReference type="Proteomes" id="UP000284908">
    <property type="component" value="Unassembled WGS sequence"/>
</dbReference>
<protein>
    <submittedName>
        <fullName evidence="2">DUF2213 domain-containing protein</fullName>
    </submittedName>
</protein>
<accession>A0A419NEQ2</accession>
<comment type="caution">
    <text evidence="2">The sequence shown here is derived from an EMBL/GenBank/DDBJ whole genome shotgun (WGS) entry which is preliminary data.</text>
</comment>
<evidence type="ECO:0000313" key="2">
    <source>
        <dbReference type="EMBL" id="RJT47232.1"/>
    </source>
</evidence>
<dbReference type="EMBL" id="RAHH01000002">
    <property type="protein sequence ID" value="RJT47232.1"/>
    <property type="molecule type" value="Genomic_DNA"/>
</dbReference>
<keyword evidence="3" id="KW-1185">Reference proteome</keyword>
<gene>
    <name evidence="2" type="ORF">D6C13_02395</name>
</gene>
<reference evidence="2 3" key="1">
    <citation type="submission" date="2018-09" db="EMBL/GenBank/DDBJ databases">
        <authorList>
            <person name="Le Fleche-Mateos A."/>
        </authorList>
    </citation>
    <scope>NUCLEOTIDE SEQUENCE [LARGE SCALE GENOMIC DNA]</scope>
    <source>
        <strain evidence="2 3">DSM 27399</strain>
    </source>
</reference>
<organism evidence="2 3">
    <name type="scientific">Rahnella woolbedingensis</name>
    <dbReference type="NCBI Taxonomy" id="1510574"/>
    <lineage>
        <taxon>Bacteria</taxon>
        <taxon>Pseudomonadati</taxon>
        <taxon>Pseudomonadota</taxon>
        <taxon>Gammaproteobacteria</taxon>
        <taxon>Enterobacterales</taxon>
        <taxon>Yersiniaceae</taxon>
        <taxon>Rahnella</taxon>
    </lineage>
</organism>
<evidence type="ECO:0000256" key="1">
    <source>
        <dbReference type="SAM" id="MobiDB-lite"/>
    </source>
</evidence>
<proteinExistence type="predicted"/>
<dbReference type="AlphaFoldDB" id="A0A419NEQ2"/>
<dbReference type="RefSeq" id="WP_120131241.1">
    <property type="nucleotide sequence ID" value="NZ_RAHH01000002.1"/>
</dbReference>
<feature type="compositionally biased region" description="Basic and acidic residues" evidence="1">
    <location>
        <begin position="351"/>
        <end position="379"/>
    </location>
</feature>
<feature type="region of interest" description="Disordered" evidence="1">
    <location>
        <begin position="349"/>
        <end position="382"/>
    </location>
</feature>